<dbReference type="SMART" id="SM00355">
    <property type="entry name" value="ZnF_C2H2"/>
    <property type="match status" value="10"/>
</dbReference>
<feature type="domain" description="C2H2-type" evidence="9">
    <location>
        <begin position="186"/>
        <end position="213"/>
    </location>
</feature>
<sequence>MFTVLLAQSLEFTVSRTTDLQRRSAVLELRSLQLRSTALELRIAATNDRTVSTVLDGTALEENDTGCEIPKNSCSSGKPVRQLEFEFPKLCFSNLAKLKKKTSKCDDCGKCFSKTGDLKTHERIHTEQRPFKCDVCGKCFCVLRNLKPHLVHLGEKPFKCGSCGKCFSYSSSLRKHKRLHTGDRPFKCDLCGKCFPLSTSLRIHERRHTGEKPFKCGVCGKCFSISSNLKSHERRHAGKKRFKCGDCGKCFMASGGLREHKRRHTGEKPFNCDICGKCFSSSSNLKHHERRHKGEKPFKCDVCGEKPFKCGDCGKCFRDSGGLWKHKRWHTGEKPFKCNFCGICFSVSSSLKNHERRHTGEKPFKCDVCGKCFSVSSSLKNHERRHTGEKPFKCDVCDTFIKYIEMTTNQGIEQGTSIKRRKKKLDVESGVRLYMHYLRRLQTEQLFVPCRSYYVTTLLWSSQQRVGLSRLFNDAVSTARLFSVDEIGDSEIVFGEMRPKIHHRLPDFHLTRQSVQAGIEPAPERNFRPAGKRLNRLSHAGGFPANNTSLSSPSVNRENAEQSIGYYETKKKKPWFDEDCCMVVERRKQANLKFLQDPVEANGDNYFNKKREANRTLRNKKRDYLKEKRNEIETNSKNKYIRDLYKGIKEFKNGYQARVNVIKDENGDLLADSHSILNRWKNYFGQLLNVHRPNRNDRDEIQMQTAEPFIPEPTLSELEIAIENLKNFKSPEYGIRKVQDNREGLELNGLHQLLVYADDVNMLGGNPQTIRENTGILLEASKEIDLEIVLYGCETWTHTLREEHRLRVFENKVLQKMFEAKRDEVTGEWRKLHNAELQALYSSADIIRNIKSRRLRWAGHVARMGKSRNAYRVLVWFVTPSKGVFSTAYDLQVDASFLILTVTMDVIKTELEVDPLALDTSDDTDKDEKKPILENIIEATRVAQLAKTLACRSGLPLECGFDSRLDFSEERNLVDQHVIGIKEEYDDQSQDLTSEIKFEEDPVPIPFPVVKREPKEEQSDFNEEPGVEVTEEGMEVVAERLLFSLLLPGRFCSGGSVPPSPPTAKHLQLCFVPHRKCPCTRCAHNLPHRAACLSRSLPSVGRTIDSWLSQYCHETLEEITIYRHKTERRKTDHLRQAADPATLALATQISLKASGKEEQLNQWKML</sequence>
<dbReference type="InterPro" id="IPR036236">
    <property type="entry name" value="Znf_C2H2_sf"/>
</dbReference>
<feature type="domain" description="C2H2-type" evidence="9">
    <location>
        <begin position="364"/>
        <end position="391"/>
    </location>
</feature>
<dbReference type="InterPro" id="IPR013087">
    <property type="entry name" value="Znf_C2H2_type"/>
</dbReference>
<dbReference type="Proteomes" id="UP001148838">
    <property type="component" value="Unassembled WGS sequence"/>
</dbReference>
<evidence type="ECO:0000313" key="10">
    <source>
        <dbReference type="EMBL" id="KAJ4425705.1"/>
    </source>
</evidence>
<evidence type="ECO:0000256" key="2">
    <source>
        <dbReference type="ARBA" id="ARBA00022723"/>
    </source>
</evidence>
<evidence type="ECO:0000256" key="3">
    <source>
        <dbReference type="ARBA" id="ARBA00022737"/>
    </source>
</evidence>
<dbReference type="PANTHER" id="PTHR23226">
    <property type="entry name" value="ZINC FINGER AND SCAN DOMAIN-CONTAINING"/>
    <property type="match status" value="1"/>
</dbReference>
<evidence type="ECO:0000256" key="8">
    <source>
        <dbReference type="SAM" id="MobiDB-lite"/>
    </source>
</evidence>
<comment type="subcellular location">
    <subcellularLocation>
        <location evidence="1">Nucleus</location>
    </subcellularLocation>
</comment>
<dbReference type="SUPFAM" id="SSF57667">
    <property type="entry name" value="beta-beta-alpha zinc fingers"/>
    <property type="match status" value="6"/>
</dbReference>
<keyword evidence="4 7" id="KW-0863">Zinc-finger</keyword>
<evidence type="ECO:0000256" key="7">
    <source>
        <dbReference type="PROSITE-ProRule" id="PRU00042"/>
    </source>
</evidence>
<evidence type="ECO:0000259" key="9">
    <source>
        <dbReference type="PROSITE" id="PS50157"/>
    </source>
</evidence>
<feature type="compositionally biased region" description="Polar residues" evidence="8">
    <location>
        <begin position="545"/>
        <end position="557"/>
    </location>
</feature>
<feature type="domain" description="C2H2-type" evidence="9">
    <location>
        <begin position="131"/>
        <end position="157"/>
    </location>
</feature>
<feature type="region of interest" description="Disordered" evidence="8">
    <location>
        <begin position="539"/>
        <end position="558"/>
    </location>
</feature>
<feature type="domain" description="C2H2-type" evidence="9">
    <location>
        <begin position="158"/>
        <end position="185"/>
    </location>
</feature>
<name>A0ABQ8RVM7_PERAM</name>
<keyword evidence="11" id="KW-1185">Reference proteome</keyword>
<evidence type="ECO:0000256" key="4">
    <source>
        <dbReference type="ARBA" id="ARBA00022771"/>
    </source>
</evidence>
<feature type="domain" description="C2H2-type" evidence="9">
    <location>
        <begin position="214"/>
        <end position="241"/>
    </location>
</feature>
<gene>
    <name evidence="10" type="ORF">ANN_27901</name>
</gene>
<feature type="domain" description="C2H2-type" evidence="9">
    <location>
        <begin position="270"/>
        <end position="297"/>
    </location>
</feature>
<dbReference type="Pfam" id="PF00096">
    <property type="entry name" value="zf-C2H2"/>
    <property type="match status" value="9"/>
</dbReference>
<evidence type="ECO:0000256" key="6">
    <source>
        <dbReference type="ARBA" id="ARBA00023242"/>
    </source>
</evidence>
<keyword evidence="3" id="KW-0677">Repeat</keyword>
<keyword evidence="2" id="KW-0479">Metal-binding</keyword>
<dbReference type="PANTHER" id="PTHR23226:SF416">
    <property type="entry name" value="FI01424P"/>
    <property type="match status" value="1"/>
</dbReference>
<organism evidence="10 11">
    <name type="scientific">Periplaneta americana</name>
    <name type="common">American cockroach</name>
    <name type="synonym">Blatta americana</name>
    <dbReference type="NCBI Taxonomy" id="6978"/>
    <lineage>
        <taxon>Eukaryota</taxon>
        <taxon>Metazoa</taxon>
        <taxon>Ecdysozoa</taxon>
        <taxon>Arthropoda</taxon>
        <taxon>Hexapoda</taxon>
        <taxon>Insecta</taxon>
        <taxon>Pterygota</taxon>
        <taxon>Neoptera</taxon>
        <taxon>Polyneoptera</taxon>
        <taxon>Dictyoptera</taxon>
        <taxon>Blattodea</taxon>
        <taxon>Blattoidea</taxon>
        <taxon>Blattidae</taxon>
        <taxon>Blattinae</taxon>
        <taxon>Periplaneta</taxon>
    </lineage>
</organism>
<evidence type="ECO:0000256" key="5">
    <source>
        <dbReference type="ARBA" id="ARBA00022833"/>
    </source>
</evidence>
<dbReference type="Gene3D" id="3.30.160.60">
    <property type="entry name" value="Classic Zinc Finger"/>
    <property type="match status" value="10"/>
</dbReference>
<proteinExistence type="predicted"/>
<keyword evidence="6" id="KW-0539">Nucleus</keyword>
<feature type="domain" description="C2H2-type" evidence="9">
    <location>
        <begin position="336"/>
        <end position="363"/>
    </location>
</feature>
<reference evidence="10 11" key="1">
    <citation type="journal article" date="2022" name="Allergy">
        <title>Genome assembly and annotation of Periplaneta americana reveal a comprehensive cockroach allergen profile.</title>
        <authorList>
            <person name="Wang L."/>
            <person name="Xiong Q."/>
            <person name="Saelim N."/>
            <person name="Wang L."/>
            <person name="Nong W."/>
            <person name="Wan A.T."/>
            <person name="Shi M."/>
            <person name="Liu X."/>
            <person name="Cao Q."/>
            <person name="Hui J.H.L."/>
            <person name="Sookrung N."/>
            <person name="Leung T.F."/>
            <person name="Tungtrongchitr A."/>
            <person name="Tsui S.K.W."/>
        </authorList>
    </citation>
    <scope>NUCLEOTIDE SEQUENCE [LARGE SCALE GENOMIC DNA]</scope>
    <source>
        <strain evidence="10">PWHHKU_190912</strain>
    </source>
</reference>
<feature type="domain" description="C2H2-type" evidence="9">
    <location>
        <begin position="308"/>
        <end position="335"/>
    </location>
</feature>
<feature type="domain" description="C2H2-type" evidence="9">
    <location>
        <begin position="242"/>
        <end position="269"/>
    </location>
</feature>
<evidence type="ECO:0000313" key="11">
    <source>
        <dbReference type="Proteomes" id="UP001148838"/>
    </source>
</evidence>
<protein>
    <recommendedName>
        <fullName evidence="9">C2H2-type domain-containing protein</fullName>
    </recommendedName>
</protein>
<dbReference type="PROSITE" id="PS50157">
    <property type="entry name" value="ZINC_FINGER_C2H2_2"/>
    <property type="match status" value="10"/>
</dbReference>
<dbReference type="EMBL" id="JAJSOF020000042">
    <property type="protein sequence ID" value="KAJ4425705.1"/>
    <property type="molecule type" value="Genomic_DNA"/>
</dbReference>
<evidence type="ECO:0000256" key="1">
    <source>
        <dbReference type="ARBA" id="ARBA00004123"/>
    </source>
</evidence>
<dbReference type="PROSITE" id="PS00028">
    <property type="entry name" value="ZINC_FINGER_C2H2_1"/>
    <property type="match status" value="9"/>
</dbReference>
<accession>A0ABQ8RVM7</accession>
<comment type="caution">
    <text evidence="10">The sequence shown here is derived from an EMBL/GenBank/DDBJ whole genome shotgun (WGS) entry which is preliminary data.</text>
</comment>
<keyword evidence="5" id="KW-0862">Zinc</keyword>
<feature type="domain" description="C2H2-type" evidence="9">
    <location>
        <begin position="103"/>
        <end position="130"/>
    </location>
</feature>